<dbReference type="PANTHER" id="PTHR43767:SF1">
    <property type="entry name" value="NONRIBOSOMAL PEPTIDE SYNTHASE PES1 (EUROFUNG)-RELATED"/>
    <property type="match status" value="1"/>
</dbReference>
<dbReference type="InterPro" id="IPR045851">
    <property type="entry name" value="AMP-bd_C_sf"/>
</dbReference>
<evidence type="ECO:0000259" key="2">
    <source>
        <dbReference type="Pfam" id="PF13193"/>
    </source>
</evidence>
<dbReference type="GO" id="GO:0016878">
    <property type="term" value="F:acid-thiol ligase activity"/>
    <property type="evidence" value="ECO:0007669"/>
    <property type="project" value="UniProtKB-ARBA"/>
</dbReference>
<dbReference type="AlphaFoldDB" id="A0A124HRW9"/>
<dbReference type="InterPro" id="IPR000873">
    <property type="entry name" value="AMP-dep_synth/lig_dom"/>
</dbReference>
<protein>
    <submittedName>
        <fullName evidence="3">Uncharacterized protein</fullName>
    </submittedName>
</protein>
<dbReference type="InterPro" id="IPR025110">
    <property type="entry name" value="AMP-bd_C"/>
</dbReference>
<dbReference type="Pfam" id="PF00501">
    <property type="entry name" value="AMP-binding"/>
    <property type="match status" value="2"/>
</dbReference>
<dbReference type="CDD" id="cd04433">
    <property type="entry name" value="AFD_class_I"/>
    <property type="match status" value="1"/>
</dbReference>
<sequence length="465" mass="49383">MSESLYAWIRRWAELRPTATALVDGHLSLGYRALAEAVERTAHGLDVPPVPGHVAPRWGVLMGNTVADVVLVLALARAGLAPVLLDPRSTPDEIASMTRIARLSGVLNPGAASARSQPLPAGPLPAAGRLAPFGLVTSGTNGLPKVVRRDWASTLTVCASFADTAGYRPDDVVLCTTPLHHSYAFGIALVSGLLSGATVALAPTPPSPADLANWIGELRPTVIQSVPFLYRVLVPRLPSVGNIARLCVSAGERLDATTAEAWREASGTSLSNHYGATENAVITLADPGDVESVGRTVPGVRVRIGHPGNTGRPTEGEVWVRGPGRHSRYWGQSALTRETFTGGWQRTGDWGTLLPDGRLVLTGRLSQRLSVAGRKVDPVEVEAVLRSHPQVQDCLVTGPPAGSAESGFFAFVAASGVGELELRRYLAARLSAYKVPTRLVLRSELPRTGTNKVHTARLWRELMTS</sequence>
<dbReference type="InterPro" id="IPR050237">
    <property type="entry name" value="ATP-dep_AMP-bd_enzyme"/>
</dbReference>
<dbReference type="InterPro" id="IPR042099">
    <property type="entry name" value="ANL_N_sf"/>
</dbReference>
<evidence type="ECO:0000259" key="1">
    <source>
        <dbReference type="Pfam" id="PF00501"/>
    </source>
</evidence>
<reference evidence="3 4" key="1">
    <citation type="submission" date="2015-10" db="EMBL/GenBank/DDBJ databases">
        <title>Draft genome sequence of Streptomyces longwoodensis DSM 41677, type strain for the species Streptomyces longwoodensis.</title>
        <authorList>
            <person name="Ruckert C."/>
            <person name="Winkler A."/>
            <person name="Kalinowski J."/>
            <person name="Kampfer P."/>
            <person name="Glaeser S."/>
        </authorList>
    </citation>
    <scope>NUCLEOTIDE SEQUENCE [LARGE SCALE GENOMIC DNA]</scope>
    <source>
        <strain evidence="3 4">DSM 41677</strain>
    </source>
</reference>
<feature type="domain" description="AMP-dependent synthetase/ligase" evidence="1">
    <location>
        <begin position="137"/>
        <end position="330"/>
    </location>
</feature>
<dbReference type="GeneID" id="91424741"/>
<feature type="domain" description="AMP-dependent synthetase/ligase" evidence="1">
    <location>
        <begin position="10"/>
        <end position="107"/>
    </location>
</feature>
<dbReference type="Pfam" id="PF13193">
    <property type="entry name" value="AMP-binding_C"/>
    <property type="match status" value="1"/>
</dbReference>
<dbReference type="Gene3D" id="3.30.300.30">
    <property type="match status" value="1"/>
</dbReference>
<gene>
    <name evidence="3" type="ORF">AQJ30_09015</name>
</gene>
<dbReference type="SUPFAM" id="SSF56801">
    <property type="entry name" value="Acetyl-CoA synthetase-like"/>
    <property type="match status" value="1"/>
</dbReference>
<evidence type="ECO:0000313" key="4">
    <source>
        <dbReference type="Proteomes" id="UP000053271"/>
    </source>
</evidence>
<dbReference type="STRING" id="68231.AQJ30_09015"/>
<dbReference type="Proteomes" id="UP000053271">
    <property type="component" value="Unassembled WGS sequence"/>
</dbReference>
<keyword evidence="4" id="KW-1185">Reference proteome</keyword>
<accession>A0A124HRW9</accession>
<evidence type="ECO:0000313" key="3">
    <source>
        <dbReference type="EMBL" id="KUN39792.1"/>
    </source>
</evidence>
<dbReference type="RefSeq" id="WP_067230817.1">
    <property type="nucleotide sequence ID" value="NZ_KQ948550.1"/>
</dbReference>
<proteinExistence type="predicted"/>
<feature type="domain" description="AMP-binding enzyme C-terminal" evidence="2">
    <location>
        <begin position="380"/>
        <end position="452"/>
    </location>
</feature>
<name>A0A124HRW9_9ACTN</name>
<dbReference type="PANTHER" id="PTHR43767">
    <property type="entry name" value="LONG-CHAIN-FATTY-ACID--COA LIGASE"/>
    <property type="match status" value="1"/>
</dbReference>
<organism evidence="3 4">
    <name type="scientific">Streptomyces longwoodensis</name>
    <dbReference type="NCBI Taxonomy" id="68231"/>
    <lineage>
        <taxon>Bacteria</taxon>
        <taxon>Bacillati</taxon>
        <taxon>Actinomycetota</taxon>
        <taxon>Actinomycetes</taxon>
        <taxon>Kitasatosporales</taxon>
        <taxon>Streptomycetaceae</taxon>
        <taxon>Streptomyces</taxon>
    </lineage>
</organism>
<comment type="caution">
    <text evidence="3">The sequence shown here is derived from an EMBL/GenBank/DDBJ whole genome shotgun (WGS) entry which is preliminary data.</text>
</comment>
<dbReference type="Gene3D" id="3.40.50.12780">
    <property type="entry name" value="N-terminal domain of ligase-like"/>
    <property type="match status" value="1"/>
</dbReference>
<dbReference type="EMBL" id="LMWS01000010">
    <property type="protein sequence ID" value="KUN39792.1"/>
    <property type="molecule type" value="Genomic_DNA"/>
</dbReference>